<dbReference type="InterPro" id="IPR003661">
    <property type="entry name" value="HisK_dim/P_dom"/>
</dbReference>
<dbReference type="SMART" id="SM00387">
    <property type="entry name" value="HATPase_c"/>
    <property type="match status" value="1"/>
</dbReference>
<dbReference type="Gene3D" id="1.10.287.130">
    <property type="match status" value="1"/>
</dbReference>
<evidence type="ECO:0000256" key="2">
    <source>
        <dbReference type="ARBA" id="ARBA00012438"/>
    </source>
</evidence>
<dbReference type="EC" id="2.7.13.3" evidence="2"/>
<dbReference type="InterPro" id="IPR004358">
    <property type="entry name" value="Sig_transdc_His_kin-like_C"/>
</dbReference>
<feature type="transmembrane region" description="Helical" evidence="4">
    <location>
        <begin position="227"/>
        <end position="245"/>
    </location>
</feature>
<evidence type="ECO:0000313" key="6">
    <source>
        <dbReference type="EMBL" id="MFC5476687.1"/>
    </source>
</evidence>
<dbReference type="InterPro" id="IPR036097">
    <property type="entry name" value="HisK_dim/P_sf"/>
</dbReference>
<dbReference type="Pfam" id="PF00512">
    <property type="entry name" value="HisKA"/>
    <property type="match status" value="1"/>
</dbReference>
<evidence type="ECO:0000256" key="1">
    <source>
        <dbReference type="ARBA" id="ARBA00000085"/>
    </source>
</evidence>
<dbReference type="Gene3D" id="3.30.565.10">
    <property type="entry name" value="Histidine kinase-like ATPase, C-terminal domain"/>
    <property type="match status" value="1"/>
</dbReference>
<organism evidence="6 7">
    <name type="scientific">Massilia suwonensis</name>
    <dbReference type="NCBI Taxonomy" id="648895"/>
    <lineage>
        <taxon>Bacteria</taxon>
        <taxon>Pseudomonadati</taxon>
        <taxon>Pseudomonadota</taxon>
        <taxon>Betaproteobacteria</taxon>
        <taxon>Burkholderiales</taxon>
        <taxon>Oxalobacteraceae</taxon>
        <taxon>Telluria group</taxon>
        <taxon>Massilia</taxon>
    </lineage>
</organism>
<keyword evidence="4" id="KW-1133">Transmembrane helix</keyword>
<keyword evidence="6" id="KW-0418">Kinase</keyword>
<accession>A0ABW0MHF8</accession>
<reference evidence="7" key="1">
    <citation type="journal article" date="2019" name="Int. J. Syst. Evol. Microbiol.">
        <title>The Global Catalogue of Microorganisms (GCM) 10K type strain sequencing project: providing services to taxonomists for standard genome sequencing and annotation.</title>
        <authorList>
            <consortium name="The Broad Institute Genomics Platform"/>
            <consortium name="The Broad Institute Genome Sequencing Center for Infectious Disease"/>
            <person name="Wu L."/>
            <person name="Ma J."/>
        </authorList>
    </citation>
    <scope>NUCLEOTIDE SEQUENCE [LARGE SCALE GENOMIC DNA]</scope>
    <source>
        <strain evidence="7">CCUG 43111</strain>
    </source>
</reference>
<dbReference type="RefSeq" id="WP_379750897.1">
    <property type="nucleotide sequence ID" value="NZ_JBHSMR010000001.1"/>
</dbReference>
<dbReference type="CDD" id="cd00075">
    <property type="entry name" value="HATPase"/>
    <property type="match status" value="1"/>
</dbReference>
<keyword evidence="4" id="KW-0472">Membrane</keyword>
<keyword evidence="3" id="KW-0597">Phosphoprotein</keyword>
<dbReference type="PANTHER" id="PTHR43547">
    <property type="entry name" value="TWO-COMPONENT HISTIDINE KINASE"/>
    <property type="match status" value="1"/>
</dbReference>
<keyword evidence="7" id="KW-1185">Reference proteome</keyword>
<dbReference type="InterPro" id="IPR036890">
    <property type="entry name" value="HATPase_C_sf"/>
</dbReference>
<evidence type="ECO:0000313" key="7">
    <source>
        <dbReference type="Proteomes" id="UP001596101"/>
    </source>
</evidence>
<evidence type="ECO:0000259" key="5">
    <source>
        <dbReference type="PROSITE" id="PS50109"/>
    </source>
</evidence>
<gene>
    <name evidence="6" type="ORF">ACFPQ5_00685</name>
</gene>
<keyword evidence="6" id="KW-0808">Transferase</keyword>
<feature type="transmembrane region" description="Helical" evidence="4">
    <location>
        <begin position="119"/>
        <end position="140"/>
    </location>
</feature>
<name>A0ABW0MHF8_9BURK</name>
<feature type="domain" description="Histidine kinase" evidence="5">
    <location>
        <begin position="281"/>
        <end position="500"/>
    </location>
</feature>
<dbReference type="GO" id="GO:0016301">
    <property type="term" value="F:kinase activity"/>
    <property type="evidence" value="ECO:0007669"/>
    <property type="project" value="UniProtKB-KW"/>
</dbReference>
<dbReference type="InterPro" id="IPR005467">
    <property type="entry name" value="His_kinase_dom"/>
</dbReference>
<dbReference type="EMBL" id="JBHSMR010000001">
    <property type="protein sequence ID" value="MFC5476687.1"/>
    <property type="molecule type" value="Genomic_DNA"/>
</dbReference>
<dbReference type="SMART" id="SM00388">
    <property type="entry name" value="HisKA"/>
    <property type="match status" value="1"/>
</dbReference>
<dbReference type="Proteomes" id="UP001596101">
    <property type="component" value="Unassembled WGS sequence"/>
</dbReference>
<evidence type="ECO:0000256" key="4">
    <source>
        <dbReference type="SAM" id="Phobius"/>
    </source>
</evidence>
<feature type="transmembrane region" description="Helical" evidence="4">
    <location>
        <begin position="194"/>
        <end position="215"/>
    </location>
</feature>
<dbReference type="PROSITE" id="PS50109">
    <property type="entry name" value="HIS_KIN"/>
    <property type="match status" value="1"/>
</dbReference>
<feature type="transmembrane region" description="Helical" evidence="4">
    <location>
        <begin position="55"/>
        <end position="75"/>
    </location>
</feature>
<dbReference type="PRINTS" id="PR00344">
    <property type="entry name" value="BCTRLSENSOR"/>
</dbReference>
<keyword evidence="4" id="KW-0812">Transmembrane</keyword>
<protein>
    <recommendedName>
        <fullName evidence="2">histidine kinase</fullName>
        <ecNumber evidence="2">2.7.13.3</ecNumber>
    </recommendedName>
</protein>
<dbReference type="PANTHER" id="PTHR43547:SF2">
    <property type="entry name" value="HYBRID SIGNAL TRANSDUCTION HISTIDINE KINASE C"/>
    <property type="match status" value="1"/>
</dbReference>
<feature type="transmembrane region" description="Helical" evidence="4">
    <location>
        <begin position="160"/>
        <end position="182"/>
    </location>
</feature>
<dbReference type="CDD" id="cd00082">
    <property type="entry name" value="HisKA"/>
    <property type="match status" value="1"/>
</dbReference>
<proteinExistence type="predicted"/>
<feature type="transmembrane region" description="Helical" evidence="4">
    <location>
        <begin position="95"/>
        <end position="112"/>
    </location>
</feature>
<dbReference type="InterPro" id="IPR003594">
    <property type="entry name" value="HATPase_dom"/>
</dbReference>
<evidence type="ECO:0000256" key="3">
    <source>
        <dbReference type="ARBA" id="ARBA00022553"/>
    </source>
</evidence>
<dbReference type="SUPFAM" id="SSF55874">
    <property type="entry name" value="ATPase domain of HSP90 chaperone/DNA topoisomerase II/histidine kinase"/>
    <property type="match status" value="1"/>
</dbReference>
<dbReference type="SUPFAM" id="SSF47384">
    <property type="entry name" value="Homodimeric domain of signal transducing histidine kinase"/>
    <property type="match status" value="1"/>
</dbReference>
<feature type="transmembrane region" description="Helical" evidence="4">
    <location>
        <begin position="24"/>
        <end position="43"/>
    </location>
</feature>
<sequence>MANAAGWVLDIPVLISLFERLPKMVPWTTALVLSSAVGLWLLLDAPASRRAASMLGALVCAAGIVMLACYLAGAAPPPFLLSRPGVQTAVTLSSPLTAGLFALLGMALALLARGHNVKLAQLSAMVVLLVSLLNLAGYFFQDTRLYALLPGKGVSIPTTLAAISLACVTLMLHPAQGIMVVVAAASSSARIARWLLVSALAVPVLLVAVAMAALNSGLYDAETLLPLLAWGTIVLLAILIWRFAFQLYDVDLARSSAQQELQMALQDLRAERDRKDIFLATLAHELRNPLAPIRSAAEVLRYLREPDKTQTDKLSGTILRQVDHIAHLIDDVMDVARIGRGQLVLDARPVEVQAAIVDAHEQVRPTIERKRHNCRLDLAAEPVTIVGDHQRLVQMIANLLNNAAKYTPEGGELDVRLRADARQVEIAVMDNGAGIDAGLLPKVFDTFTQAEVTPDRREGGLGLGLALVRRLTELHGGTVRAESAGPGKGSTFTVVLPRAGAEGSQEAVPDPG</sequence>
<comment type="caution">
    <text evidence="6">The sequence shown here is derived from an EMBL/GenBank/DDBJ whole genome shotgun (WGS) entry which is preliminary data.</text>
</comment>
<comment type="catalytic activity">
    <reaction evidence="1">
        <text>ATP + protein L-histidine = ADP + protein N-phospho-L-histidine.</text>
        <dbReference type="EC" id="2.7.13.3"/>
    </reaction>
</comment>
<dbReference type="Pfam" id="PF02518">
    <property type="entry name" value="HATPase_c"/>
    <property type="match status" value="1"/>
</dbReference>